<evidence type="ECO:0000313" key="2">
    <source>
        <dbReference type="Proteomes" id="UP000604117"/>
    </source>
</evidence>
<proteinExistence type="predicted"/>
<comment type="caution">
    <text evidence="1">The sequence shown here is derived from an EMBL/GenBank/DDBJ whole genome shotgun (WGS) entry which is preliminary data.</text>
</comment>
<dbReference type="RefSeq" id="WP_203716167.1">
    <property type="nucleotide sequence ID" value="NZ_BONE01000041.1"/>
</dbReference>
<protein>
    <submittedName>
        <fullName evidence="1">Uncharacterized protein</fullName>
    </submittedName>
</protein>
<organism evidence="1 2">
    <name type="scientific">Asanoa siamensis</name>
    <dbReference type="NCBI Taxonomy" id="926357"/>
    <lineage>
        <taxon>Bacteria</taxon>
        <taxon>Bacillati</taxon>
        <taxon>Actinomycetota</taxon>
        <taxon>Actinomycetes</taxon>
        <taxon>Micromonosporales</taxon>
        <taxon>Micromonosporaceae</taxon>
        <taxon>Asanoa</taxon>
    </lineage>
</organism>
<name>A0ABQ4CVI5_9ACTN</name>
<dbReference type="EMBL" id="BONE01000041">
    <property type="protein sequence ID" value="GIF75297.1"/>
    <property type="molecule type" value="Genomic_DNA"/>
</dbReference>
<accession>A0ABQ4CVI5</accession>
<keyword evidence="2" id="KW-1185">Reference proteome</keyword>
<gene>
    <name evidence="1" type="ORF">Asi02nite_48150</name>
</gene>
<evidence type="ECO:0000313" key="1">
    <source>
        <dbReference type="EMBL" id="GIF75297.1"/>
    </source>
</evidence>
<reference evidence="1 2" key="1">
    <citation type="submission" date="2021-01" db="EMBL/GenBank/DDBJ databases">
        <title>Whole genome shotgun sequence of Asanoa siamensis NBRC 107932.</title>
        <authorList>
            <person name="Komaki H."/>
            <person name="Tamura T."/>
        </authorList>
    </citation>
    <scope>NUCLEOTIDE SEQUENCE [LARGE SCALE GENOMIC DNA]</scope>
    <source>
        <strain evidence="1 2">NBRC 107932</strain>
    </source>
</reference>
<dbReference type="Proteomes" id="UP000604117">
    <property type="component" value="Unassembled WGS sequence"/>
</dbReference>
<sequence>MVARSLVFYQWRSEPLREAFSPAETATHLAAEAVNDPDFLVLKGKEVTTAVNVIDPGGKNRPTRLQLLALRTEDQHPAQWQPGGKLNLLPVLKGHYPADVSHVTLWPDGIAGQDLHKNAPRPGRLSFFLRNKLREYVSFDPLYDPDMFEKLLRMRGGLRSVEIGITKPEYATREDAGVLETFMPRAFGPKAPSLRVRVGIGKYGPRDTYLERPLEDAAFEAAENAHDIVDALIISGFDPLVGKVETINLLKQRLKVEVDLPRDEDAPALPNADATFSALDSAHRRYTDEELFRRALRTQVMQGD</sequence>